<feature type="compositionally biased region" description="Basic and acidic residues" evidence="1">
    <location>
        <begin position="70"/>
        <end position="82"/>
    </location>
</feature>
<evidence type="ECO:0000313" key="3">
    <source>
        <dbReference type="Proteomes" id="UP000199245"/>
    </source>
</evidence>
<dbReference type="EMBL" id="FMZW01000007">
    <property type="protein sequence ID" value="SDD06860.1"/>
    <property type="molecule type" value="Genomic_DNA"/>
</dbReference>
<reference evidence="2 3" key="1">
    <citation type="submission" date="2016-10" db="EMBL/GenBank/DDBJ databases">
        <authorList>
            <person name="de Groot N.N."/>
        </authorList>
    </citation>
    <scope>NUCLEOTIDE SEQUENCE [LARGE SCALE GENOMIC DNA]</scope>
    <source>
        <strain evidence="2 3">R5</strain>
    </source>
</reference>
<gene>
    <name evidence="2" type="ORF">SAMN05216337_100788</name>
</gene>
<protein>
    <submittedName>
        <fullName evidence="2">Uncharacterized protein</fullName>
    </submittedName>
</protein>
<feature type="region of interest" description="Disordered" evidence="1">
    <location>
        <begin position="65"/>
        <end position="94"/>
    </location>
</feature>
<accession>A0A1G6RQ95</accession>
<sequence>MAQKLEVAAADHGDGAFDQTDHRVAQRRGFPGVRGDARFAEYGSGDLAIAGAVLTAIGRLQHQPKASPLLRRDTRVLRDRAPMPRAPESGDGLDVSECVVAQRNERSEMRLRRAAWKEEEFDAAGSMQRVDTFGARALIAKAGGRHQGER</sequence>
<dbReference type="Proteomes" id="UP000199245">
    <property type="component" value="Unassembled WGS sequence"/>
</dbReference>
<organism evidence="2 3">
    <name type="scientific">Bradyrhizobium brasilense</name>
    <dbReference type="NCBI Taxonomy" id="1419277"/>
    <lineage>
        <taxon>Bacteria</taxon>
        <taxon>Pseudomonadati</taxon>
        <taxon>Pseudomonadota</taxon>
        <taxon>Alphaproteobacteria</taxon>
        <taxon>Hyphomicrobiales</taxon>
        <taxon>Nitrobacteraceae</taxon>
        <taxon>Bradyrhizobium</taxon>
    </lineage>
</organism>
<dbReference type="AlphaFoldDB" id="A0A1G6RQ95"/>
<name>A0A1G6RQ95_9BRAD</name>
<evidence type="ECO:0000313" key="2">
    <source>
        <dbReference type="EMBL" id="SDD06860.1"/>
    </source>
</evidence>
<evidence type="ECO:0000256" key="1">
    <source>
        <dbReference type="SAM" id="MobiDB-lite"/>
    </source>
</evidence>
<proteinExistence type="predicted"/>